<sequence>MQMKHLLVALLVLLAFAGMAAADTVVDSVEIRSTIIHYGSGTISPATITPADWAGLWYDLDENVSTETITFEFTAGQKGDVNVTYTTIPAFQNYEYDGWANTSVPAENFGYAVIGFFAEPYVALGQKNINGTWTPATIATVAPKVSATKIAKLVIDDDEKYTLKTGATLEMGEGYSIIVDQIDVDGNKAYLKLMKDGKELNSSIVNTNETGLNSSTWIFDLTVLGDKNIQVLRVHVKDVFQGTESSLVEIDGLWLVDYLNAIEVKSDDKFGKFECTVDDDYKLEFEAEEVTLSADSDIELGKGVYIKTEKNFNKTDASLDKFYLYKEYTDAGTYEIRSSVFNYGAASGATITWVGGAPTSTELNFTTFAAFFYDMDNAVDTEVLKFGTGTNATEIPEGDLTYETTPKPVEYEYDWVRSIADGASTIDIPEFYMIMGFFGEKYVPFNAVDVDGAFSNVTPDKMAKLIIDDDEKYTLKTGATLELGEGYTLIVDQIDVDGNKAYLKFLKDGKEINSSIVNTNDSTSNWILRQNISNEKNIQVLRVHVKDVFQGTQDSLVELDGVWLMDYENIVELKSDDKFGVLEYDGDADLTVYFDPGMNYSNSTPINLSVSSKTLEFSSGSKISWSTDMDKQIANNMYLKTADNSTNKFAYFYVNAIVGDGGNVTPPDETPSETPTEQPPVTTPTEPGNETPDPEKPAEESFFKKYMWYIIAAIVLIIIIAGAAYYFMVYKKQA</sequence>
<reference evidence="4 5" key="1">
    <citation type="submission" date="2023-07" db="EMBL/GenBank/DDBJ databases">
        <title>Closed genoem sequence of Methanomicrococcus sp. Hf6.</title>
        <authorList>
            <person name="Poehlein A."/>
            <person name="Protasov E."/>
            <person name="Platt K."/>
            <person name="Reeh H."/>
            <person name="Daniel R."/>
            <person name="Brune A."/>
        </authorList>
    </citation>
    <scope>NUCLEOTIDE SEQUENCE [LARGE SCALE GENOMIC DNA]</scope>
    <source>
        <strain evidence="4 5">Hf6</strain>
    </source>
</reference>
<dbReference type="AlphaFoldDB" id="A0AA96V1Z4"/>
<protein>
    <recommendedName>
        <fullName evidence="3">S-layer family duplication domain-containing protein</fullName>
    </recommendedName>
</protein>
<dbReference type="NCBIfam" id="TIGR01567">
    <property type="entry name" value="S_layer_rel_Mac"/>
    <property type="match status" value="2"/>
</dbReference>
<dbReference type="Pfam" id="PF07752">
    <property type="entry name" value="S-layer"/>
    <property type="match status" value="2"/>
</dbReference>
<feature type="domain" description="S-layer family duplication" evidence="3">
    <location>
        <begin position="46"/>
        <end position="308"/>
    </location>
</feature>
<feature type="transmembrane region" description="Helical" evidence="2">
    <location>
        <begin position="706"/>
        <end position="728"/>
    </location>
</feature>
<dbReference type="Proteomes" id="UP001302978">
    <property type="component" value="Chromosome"/>
</dbReference>
<keyword evidence="2" id="KW-0812">Transmembrane</keyword>
<dbReference type="EMBL" id="CP131059">
    <property type="protein sequence ID" value="WNY24385.1"/>
    <property type="molecule type" value="Genomic_DNA"/>
</dbReference>
<feature type="domain" description="S-layer family duplication" evidence="3">
    <location>
        <begin position="361"/>
        <end position="585"/>
    </location>
</feature>
<evidence type="ECO:0000256" key="2">
    <source>
        <dbReference type="SAM" id="Phobius"/>
    </source>
</evidence>
<evidence type="ECO:0000313" key="4">
    <source>
        <dbReference type="EMBL" id="WNY24385.1"/>
    </source>
</evidence>
<feature type="region of interest" description="Disordered" evidence="1">
    <location>
        <begin position="663"/>
        <end position="697"/>
    </location>
</feature>
<keyword evidence="2" id="KW-1133">Transmembrane helix</keyword>
<dbReference type="Gene3D" id="2.60.98.40">
    <property type="match status" value="2"/>
</dbReference>
<dbReference type="KEGG" id="mehf:MmiHf6_17160"/>
<accession>A0AA96V1Z4</accession>
<evidence type="ECO:0000256" key="1">
    <source>
        <dbReference type="SAM" id="MobiDB-lite"/>
    </source>
</evidence>
<gene>
    <name evidence="4" type="ORF">MmiHf6_17160</name>
</gene>
<evidence type="ECO:0000313" key="5">
    <source>
        <dbReference type="Proteomes" id="UP001302978"/>
    </source>
</evidence>
<dbReference type="Gene3D" id="2.60.40.4190">
    <property type="match status" value="2"/>
</dbReference>
<evidence type="ECO:0000259" key="3">
    <source>
        <dbReference type="Pfam" id="PF07752"/>
    </source>
</evidence>
<keyword evidence="2" id="KW-0472">Membrane</keyword>
<dbReference type="RefSeq" id="WP_316557566.1">
    <property type="nucleotide sequence ID" value="NZ_CP131059.1"/>
</dbReference>
<organism evidence="4 5">
    <name type="scientific">Methanimicrococcus hongohii</name>
    <dbReference type="NCBI Taxonomy" id="3028295"/>
    <lineage>
        <taxon>Archaea</taxon>
        <taxon>Methanobacteriati</taxon>
        <taxon>Methanobacteriota</taxon>
        <taxon>Stenosarchaea group</taxon>
        <taxon>Methanomicrobia</taxon>
        <taxon>Methanosarcinales</taxon>
        <taxon>Methanosarcinaceae</taxon>
        <taxon>Methanimicrococcus</taxon>
    </lineage>
</organism>
<keyword evidence="5" id="KW-1185">Reference proteome</keyword>
<dbReference type="GeneID" id="85196330"/>
<proteinExistence type="predicted"/>
<dbReference type="InterPro" id="IPR006457">
    <property type="entry name" value="S_layer-rel_Mac"/>
</dbReference>
<name>A0AA96V1Z4_9EURY</name>